<gene>
    <name evidence="1" type="ORF">PGTUg99_037753</name>
</gene>
<organism evidence="1 2">
    <name type="scientific">Puccinia graminis f. sp. tritici</name>
    <dbReference type="NCBI Taxonomy" id="56615"/>
    <lineage>
        <taxon>Eukaryota</taxon>
        <taxon>Fungi</taxon>
        <taxon>Dikarya</taxon>
        <taxon>Basidiomycota</taxon>
        <taxon>Pucciniomycotina</taxon>
        <taxon>Pucciniomycetes</taxon>
        <taxon>Pucciniales</taxon>
        <taxon>Pucciniaceae</taxon>
        <taxon>Puccinia</taxon>
    </lineage>
</organism>
<evidence type="ECO:0000313" key="1">
    <source>
        <dbReference type="EMBL" id="KAA1139322.1"/>
    </source>
</evidence>
<evidence type="ECO:0000313" key="2">
    <source>
        <dbReference type="Proteomes" id="UP000325313"/>
    </source>
</evidence>
<comment type="caution">
    <text evidence="1">The sequence shown here is derived from an EMBL/GenBank/DDBJ whole genome shotgun (WGS) entry which is preliminary data.</text>
</comment>
<accession>A0A5B0SMZ5</accession>
<dbReference type="AlphaFoldDB" id="A0A5B0SMZ5"/>
<dbReference type="Proteomes" id="UP000325313">
    <property type="component" value="Unassembled WGS sequence"/>
</dbReference>
<name>A0A5B0SMZ5_PUCGR</name>
<reference evidence="1 2" key="1">
    <citation type="submission" date="2019-05" db="EMBL/GenBank/DDBJ databases">
        <title>Emergence of the Ug99 lineage of the wheat stem rust pathogen through somatic hybridization.</title>
        <authorList>
            <person name="Li F."/>
            <person name="Upadhyaya N.M."/>
            <person name="Sperschneider J."/>
            <person name="Matny O."/>
            <person name="Nguyen-Phuc H."/>
            <person name="Mago R."/>
            <person name="Raley C."/>
            <person name="Miller M.E."/>
            <person name="Silverstein K.A.T."/>
            <person name="Henningsen E."/>
            <person name="Hirsch C.D."/>
            <person name="Visser B."/>
            <person name="Pretorius Z.A."/>
            <person name="Steffenson B.J."/>
            <person name="Schwessinger B."/>
            <person name="Dodds P.N."/>
            <person name="Figueroa M."/>
        </authorList>
    </citation>
    <scope>NUCLEOTIDE SEQUENCE [LARGE SCALE GENOMIC DNA]</scope>
    <source>
        <strain evidence="1 2">Ug99</strain>
    </source>
</reference>
<proteinExistence type="predicted"/>
<dbReference type="EMBL" id="VDEP01000001">
    <property type="protein sequence ID" value="KAA1139322.1"/>
    <property type="molecule type" value="Genomic_DNA"/>
</dbReference>
<sequence length="153" mass="17210">MSLLFRRPGCFVVLFSTCIGNRDKKEDEIFFRGVDREECEERWDKCWCLKGRNKARRDYIAVTWLFAIDEGLCGAAHSLNAIELGGASEQTKTASTLTGKLRPLLSASQQYLVEHGTCSRLATFHNGHDGSLASRVSSCEQAWIKFSLHQFSS</sequence>
<protein>
    <submittedName>
        <fullName evidence="1">Uncharacterized protein</fullName>
    </submittedName>
</protein>